<dbReference type="InterPro" id="IPR001487">
    <property type="entry name" value="Bromodomain"/>
</dbReference>
<comment type="caution">
    <text evidence="4">The sequence shown here is derived from an EMBL/GenBank/DDBJ whole genome shotgun (WGS) entry which is preliminary data.</text>
</comment>
<dbReference type="EMBL" id="MLAK01000830">
    <property type="protein sequence ID" value="OHT03354.1"/>
    <property type="molecule type" value="Genomic_DNA"/>
</dbReference>
<dbReference type="Pfam" id="PF00439">
    <property type="entry name" value="Bromodomain"/>
    <property type="match status" value="1"/>
</dbReference>
<gene>
    <name evidence="4" type="ORF">TRFO_29275</name>
</gene>
<name>A0A1J4JXG4_9EUKA</name>
<sequence length="220" mass="25328">MNKHQQSSCLKIMEELEANACYQMFNDPPNILDTRQIERPIFFKFIKTKVERGMYNSTGEFVFDVRTLFRNVLISNSNKFRMAGAKLLSQIFEDLLARGSITNTQQENTILTISHSIDESLLSIPIPQPNHLRSKWMPGAAIFQEKVLIPTNEQLQADLKILHFPNVIVQAAIFASKIQQDSVLFGQSIQFLFSKMNDQTKIELHKFIMKKLREIAVMGH</sequence>
<dbReference type="GeneID" id="94841391"/>
<feature type="domain" description="Bromo" evidence="3">
    <location>
        <begin position="37"/>
        <end position="83"/>
    </location>
</feature>
<accession>A0A1J4JXG4</accession>
<dbReference type="AlphaFoldDB" id="A0A1J4JXG4"/>
<protein>
    <recommendedName>
        <fullName evidence="3">Bromo domain-containing protein</fullName>
    </recommendedName>
</protein>
<dbReference type="RefSeq" id="XP_068356490.1">
    <property type="nucleotide sequence ID" value="XM_068506687.1"/>
</dbReference>
<dbReference type="Gene3D" id="1.20.920.10">
    <property type="entry name" value="Bromodomain-like"/>
    <property type="match status" value="1"/>
</dbReference>
<dbReference type="SUPFAM" id="SSF47370">
    <property type="entry name" value="Bromodomain"/>
    <property type="match status" value="1"/>
</dbReference>
<dbReference type="Proteomes" id="UP000179807">
    <property type="component" value="Unassembled WGS sequence"/>
</dbReference>
<dbReference type="PROSITE" id="PS50014">
    <property type="entry name" value="BROMODOMAIN_2"/>
    <property type="match status" value="1"/>
</dbReference>
<dbReference type="InterPro" id="IPR036427">
    <property type="entry name" value="Bromodomain-like_sf"/>
</dbReference>
<dbReference type="VEuPathDB" id="TrichDB:TRFO_29275"/>
<evidence type="ECO:0000256" key="2">
    <source>
        <dbReference type="PROSITE-ProRule" id="PRU00035"/>
    </source>
</evidence>
<proteinExistence type="predicted"/>
<organism evidence="4 5">
    <name type="scientific">Tritrichomonas foetus</name>
    <dbReference type="NCBI Taxonomy" id="1144522"/>
    <lineage>
        <taxon>Eukaryota</taxon>
        <taxon>Metamonada</taxon>
        <taxon>Parabasalia</taxon>
        <taxon>Tritrichomonadida</taxon>
        <taxon>Tritrichomonadidae</taxon>
        <taxon>Tritrichomonas</taxon>
    </lineage>
</organism>
<dbReference type="OrthoDB" id="10265743at2759"/>
<evidence type="ECO:0000313" key="4">
    <source>
        <dbReference type="EMBL" id="OHT03354.1"/>
    </source>
</evidence>
<evidence type="ECO:0000259" key="3">
    <source>
        <dbReference type="PROSITE" id="PS50014"/>
    </source>
</evidence>
<keyword evidence="1 2" id="KW-0103">Bromodomain</keyword>
<evidence type="ECO:0000256" key="1">
    <source>
        <dbReference type="ARBA" id="ARBA00023117"/>
    </source>
</evidence>
<reference evidence="4" key="1">
    <citation type="submission" date="2016-10" db="EMBL/GenBank/DDBJ databases">
        <authorList>
            <person name="Benchimol M."/>
            <person name="Almeida L.G."/>
            <person name="Vasconcelos A.T."/>
            <person name="Perreira-Neves A."/>
            <person name="Rosa I.A."/>
            <person name="Tasca T."/>
            <person name="Bogo M.R."/>
            <person name="de Souza W."/>
        </authorList>
    </citation>
    <scope>NUCLEOTIDE SEQUENCE [LARGE SCALE GENOMIC DNA]</scope>
    <source>
        <strain evidence="4">K</strain>
    </source>
</reference>
<keyword evidence="5" id="KW-1185">Reference proteome</keyword>
<evidence type="ECO:0000313" key="5">
    <source>
        <dbReference type="Proteomes" id="UP000179807"/>
    </source>
</evidence>